<feature type="domain" description="Creatinase N-terminal" evidence="8">
    <location>
        <begin position="5"/>
        <end position="138"/>
    </location>
</feature>
<gene>
    <name evidence="9" type="ORF">CHH72_06890</name>
</gene>
<keyword evidence="4" id="KW-0378">Hydrolase</keyword>
<dbReference type="InterPro" id="IPR000587">
    <property type="entry name" value="Creatinase_N"/>
</dbReference>
<evidence type="ECO:0000256" key="6">
    <source>
        <dbReference type="RuleBase" id="RU000590"/>
    </source>
</evidence>
<evidence type="ECO:0000259" key="8">
    <source>
        <dbReference type="Pfam" id="PF01321"/>
    </source>
</evidence>
<comment type="cofactor">
    <cofactor evidence="1">
        <name>Mn(2+)</name>
        <dbReference type="ChEBI" id="CHEBI:29035"/>
    </cofactor>
</comment>
<evidence type="ECO:0000313" key="10">
    <source>
        <dbReference type="Proteomes" id="UP000216207"/>
    </source>
</evidence>
<comment type="similarity">
    <text evidence="2 6">Belongs to the peptidase M24B family.</text>
</comment>
<evidence type="ECO:0000259" key="7">
    <source>
        <dbReference type="Pfam" id="PF00557"/>
    </source>
</evidence>
<name>A0A268P1H4_SHOCL</name>
<protein>
    <submittedName>
        <fullName evidence="9">Peptidase M24 family protein</fullName>
    </submittedName>
</protein>
<dbReference type="AlphaFoldDB" id="A0A268P1H4"/>
<dbReference type="Pfam" id="PF00557">
    <property type="entry name" value="Peptidase_M24"/>
    <property type="match status" value="1"/>
</dbReference>
<dbReference type="Gene3D" id="3.90.230.10">
    <property type="entry name" value="Creatinase/methionine aminopeptidase superfamily"/>
    <property type="match status" value="1"/>
</dbReference>
<dbReference type="InterPro" id="IPR029149">
    <property type="entry name" value="Creatin/AminoP/Spt16_N"/>
</dbReference>
<accession>A0A268P1H4</accession>
<proteinExistence type="inferred from homology"/>
<dbReference type="SUPFAM" id="SSF55920">
    <property type="entry name" value="Creatinase/aminopeptidase"/>
    <property type="match status" value="1"/>
</dbReference>
<dbReference type="InterPro" id="IPR050659">
    <property type="entry name" value="Peptidase_M24B"/>
</dbReference>
<dbReference type="PANTHER" id="PTHR46112">
    <property type="entry name" value="AMINOPEPTIDASE"/>
    <property type="match status" value="1"/>
</dbReference>
<organism evidence="9 10">
    <name type="scientific">Shouchella clausii</name>
    <name type="common">Alkalihalobacillus clausii</name>
    <dbReference type="NCBI Taxonomy" id="79880"/>
    <lineage>
        <taxon>Bacteria</taxon>
        <taxon>Bacillati</taxon>
        <taxon>Bacillota</taxon>
        <taxon>Bacilli</taxon>
        <taxon>Bacillales</taxon>
        <taxon>Bacillaceae</taxon>
        <taxon>Shouchella</taxon>
    </lineage>
</organism>
<dbReference type="RefSeq" id="WP_095326328.1">
    <property type="nucleotide sequence ID" value="NZ_CP155470.1"/>
</dbReference>
<dbReference type="GO" id="GO:0046872">
    <property type="term" value="F:metal ion binding"/>
    <property type="evidence" value="ECO:0007669"/>
    <property type="project" value="UniProtKB-KW"/>
</dbReference>
<dbReference type="InterPro" id="IPR000994">
    <property type="entry name" value="Pept_M24"/>
</dbReference>
<evidence type="ECO:0000256" key="1">
    <source>
        <dbReference type="ARBA" id="ARBA00001936"/>
    </source>
</evidence>
<dbReference type="Gene3D" id="3.40.350.10">
    <property type="entry name" value="Creatinase/prolidase N-terminal domain"/>
    <property type="match status" value="1"/>
</dbReference>
<keyword evidence="5" id="KW-0464">Manganese</keyword>
<dbReference type="PROSITE" id="PS00491">
    <property type="entry name" value="PROLINE_PEPTIDASE"/>
    <property type="match status" value="1"/>
</dbReference>
<dbReference type="CDD" id="cd01092">
    <property type="entry name" value="APP-like"/>
    <property type="match status" value="1"/>
</dbReference>
<sequence>MKLERLQTLQRQMGEKQAWFAFITSKENVFYLTGYRTDPHERLIAFFVFPNSHFLVVPKMEESMVRKAGYEGDILSYSDNEDVWENIYARIPEHEPRNLPLICVEERLVSFERIRALQALDKQVSFTDCEGLLMEQRLQKTNEELQTLRAAAAFADRGVELGVAALKTGVTEMEVVAAIEFGLKQQGIREMSFQTTVLFGDHASAPHGKPGNRQLQEGEFVLFDLGVVLEGYCSDITRTVAYGNVSEQEATIYHTVLKAQEAALAAAKPGAVIGAVDQAARHVITEAGYGAFFPHRLGHGLGIDVHESPSMHQDNQNHLKERMTFTVEPGIYIPDCCGVRIEDDVVITAAGCEVMTSYPKTLDPVPVRL</sequence>
<keyword evidence="3 6" id="KW-0479">Metal-binding</keyword>
<evidence type="ECO:0000256" key="5">
    <source>
        <dbReference type="ARBA" id="ARBA00023211"/>
    </source>
</evidence>
<dbReference type="PANTHER" id="PTHR46112:SF10">
    <property type="entry name" value="DIPEPTIDASE YKVY-RELATED"/>
    <property type="match status" value="1"/>
</dbReference>
<dbReference type="GO" id="GO:0016787">
    <property type="term" value="F:hydrolase activity"/>
    <property type="evidence" value="ECO:0007669"/>
    <property type="project" value="UniProtKB-KW"/>
</dbReference>
<dbReference type="EMBL" id="NPCC01000007">
    <property type="protein sequence ID" value="PAE89596.1"/>
    <property type="molecule type" value="Genomic_DNA"/>
</dbReference>
<comment type="caution">
    <text evidence="9">The sequence shown here is derived from an EMBL/GenBank/DDBJ whole genome shotgun (WGS) entry which is preliminary data.</text>
</comment>
<evidence type="ECO:0000313" key="9">
    <source>
        <dbReference type="EMBL" id="PAE89596.1"/>
    </source>
</evidence>
<evidence type="ECO:0000256" key="2">
    <source>
        <dbReference type="ARBA" id="ARBA00008766"/>
    </source>
</evidence>
<dbReference type="SUPFAM" id="SSF53092">
    <property type="entry name" value="Creatinase/prolidase N-terminal domain"/>
    <property type="match status" value="1"/>
</dbReference>
<feature type="domain" description="Peptidase M24" evidence="7">
    <location>
        <begin position="147"/>
        <end position="349"/>
    </location>
</feature>
<dbReference type="InterPro" id="IPR001131">
    <property type="entry name" value="Peptidase_M24B_aminopep-P_CS"/>
</dbReference>
<evidence type="ECO:0000256" key="4">
    <source>
        <dbReference type="ARBA" id="ARBA00022801"/>
    </source>
</evidence>
<evidence type="ECO:0000256" key="3">
    <source>
        <dbReference type="ARBA" id="ARBA00022723"/>
    </source>
</evidence>
<reference evidence="9 10" key="1">
    <citation type="submission" date="2017-07" db="EMBL/GenBank/DDBJ databases">
        <title>Isolation and whole genome analysis of endospore-forming bacteria from heroin.</title>
        <authorList>
            <person name="Kalinowski J."/>
            <person name="Ahrens B."/>
            <person name="Al-Dilaimi A."/>
            <person name="Winkler A."/>
            <person name="Wibberg D."/>
            <person name="Schleenbecker U."/>
            <person name="Ruckert C."/>
            <person name="Wolfel R."/>
            <person name="Grass G."/>
        </authorList>
    </citation>
    <scope>NUCLEOTIDE SEQUENCE [LARGE SCALE GENOMIC DNA]</scope>
    <source>
        <strain evidence="9 10">7539</strain>
    </source>
</reference>
<dbReference type="Pfam" id="PF01321">
    <property type="entry name" value="Creatinase_N"/>
    <property type="match status" value="1"/>
</dbReference>
<dbReference type="FunFam" id="3.90.230.10:FF:000014">
    <property type="entry name" value="Aminopeptidase P family protein"/>
    <property type="match status" value="1"/>
</dbReference>
<dbReference type="Proteomes" id="UP000216207">
    <property type="component" value="Unassembled WGS sequence"/>
</dbReference>
<dbReference type="InterPro" id="IPR036005">
    <property type="entry name" value="Creatinase/aminopeptidase-like"/>
</dbReference>